<feature type="repeat" description="ANK" evidence="4">
    <location>
        <begin position="456"/>
        <end position="488"/>
    </location>
</feature>
<dbReference type="PROSITE" id="PS51382">
    <property type="entry name" value="SPX"/>
    <property type="match status" value="1"/>
</dbReference>
<dbReference type="Gene3D" id="1.25.40.20">
    <property type="entry name" value="Ankyrin repeat-containing domain"/>
    <property type="match status" value="2"/>
</dbReference>
<feature type="repeat" description="ANK" evidence="4">
    <location>
        <begin position="385"/>
        <end position="417"/>
    </location>
</feature>
<dbReference type="SUPFAM" id="SSF51695">
    <property type="entry name" value="PLC-like phosphodiesterases"/>
    <property type="match status" value="1"/>
</dbReference>
<dbReference type="RefSeq" id="XP_066721082.1">
    <property type="nucleotide sequence ID" value="XM_066852941.1"/>
</dbReference>
<dbReference type="PANTHER" id="PTHR22958:SF1">
    <property type="entry name" value="GLYCEROPHOSPHOCHOLINE PHOSPHODIESTERASE GPCPD1"/>
    <property type="match status" value="1"/>
</dbReference>
<evidence type="ECO:0000256" key="4">
    <source>
        <dbReference type="PROSITE-ProRule" id="PRU00023"/>
    </source>
</evidence>
<dbReference type="Pfam" id="PF25329">
    <property type="entry name" value="C2_GDE1"/>
    <property type="match status" value="1"/>
</dbReference>
<feature type="region of interest" description="Disordered" evidence="5">
    <location>
        <begin position="514"/>
        <end position="557"/>
    </location>
</feature>
<dbReference type="PANTHER" id="PTHR22958">
    <property type="entry name" value="GLYCEROPHOSPHORYL DIESTER PHOSPHODIESTERASE"/>
    <property type="match status" value="1"/>
</dbReference>
<dbReference type="InterPro" id="IPR057506">
    <property type="entry name" value="C2_GPCPD1"/>
</dbReference>
<dbReference type="PROSITE" id="PS51704">
    <property type="entry name" value="GP_PDE"/>
    <property type="match status" value="1"/>
</dbReference>
<organism evidence="8 9">
    <name type="scientific">Apiospora phragmitis</name>
    <dbReference type="NCBI Taxonomy" id="2905665"/>
    <lineage>
        <taxon>Eukaryota</taxon>
        <taxon>Fungi</taxon>
        <taxon>Dikarya</taxon>
        <taxon>Ascomycota</taxon>
        <taxon>Pezizomycotina</taxon>
        <taxon>Sordariomycetes</taxon>
        <taxon>Xylariomycetidae</taxon>
        <taxon>Amphisphaeriales</taxon>
        <taxon>Apiosporaceae</taxon>
        <taxon>Apiospora</taxon>
    </lineage>
</organism>
<evidence type="ECO:0000256" key="2">
    <source>
        <dbReference type="ARBA" id="ARBA00022801"/>
    </source>
</evidence>
<dbReference type="InterPro" id="IPR030395">
    <property type="entry name" value="GP_PDE_dom"/>
</dbReference>
<dbReference type="Pfam" id="PF12796">
    <property type="entry name" value="Ank_2"/>
    <property type="match status" value="1"/>
</dbReference>
<dbReference type="InterPro" id="IPR002110">
    <property type="entry name" value="Ankyrin_rpt"/>
</dbReference>
<comment type="caution">
    <text evidence="8">The sequence shown here is derived from an EMBL/GenBank/DDBJ whole genome shotgun (WGS) entry which is preliminary data.</text>
</comment>
<keyword evidence="3 4" id="KW-0040">ANK repeat</keyword>
<gene>
    <name evidence="8" type="ORF">PG994_001532</name>
</gene>
<dbReference type="InterPro" id="IPR017946">
    <property type="entry name" value="PLC-like_Pdiesterase_TIM-brl"/>
</dbReference>
<feature type="non-terminal residue" evidence="8">
    <location>
        <position position="1"/>
    </location>
</feature>
<keyword evidence="1" id="KW-0677">Repeat</keyword>
<dbReference type="PROSITE" id="PS50088">
    <property type="entry name" value="ANK_REPEAT"/>
    <property type="match status" value="3"/>
</dbReference>
<dbReference type="Proteomes" id="UP001480595">
    <property type="component" value="Unassembled WGS sequence"/>
</dbReference>
<dbReference type="InterPro" id="IPR051578">
    <property type="entry name" value="GDPD"/>
</dbReference>
<dbReference type="Pfam" id="PF03009">
    <property type="entry name" value="GDPD"/>
    <property type="match status" value="1"/>
</dbReference>
<evidence type="ECO:0000259" key="7">
    <source>
        <dbReference type="PROSITE" id="PS51704"/>
    </source>
</evidence>
<accession>A0ABR1WTU7</accession>
<dbReference type="InterPro" id="IPR036770">
    <property type="entry name" value="Ankyrin_rpt-contain_sf"/>
</dbReference>
<reference evidence="8 9" key="1">
    <citation type="submission" date="2023-01" db="EMBL/GenBank/DDBJ databases">
        <title>Analysis of 21 Apiospora genomes using comparative genomics revels a genus with tremendous synthesis potential of carbohydrate active enzymes and secondary metabolites.</title>
        <authorList>
            <person name="Sorensen T."/>
        </authorList>
    </citation>
    <scope>NUCLEOTIDE SEQUENCE [LARGE SCALE GENOMIC DNA]</scope>
    <source>
        <strain evidence="8 9">CBS 135458</strain>
    </source>
</reference>
<evidence type="ECO:0000256" key="5">
    <source>
        <dbReference type="SAM" id="MobiDB-lite"/>
    </source>
</evidence>
<evidence type="ECO:0000313" key="9">
    <source>
        <dbReference type="Proteomes" id="UP001480595"/>
    </source>
</evidence>
<dbReference type="SUPFAM" id="SSF48403">
    <property type="entry name" value="Ankyrin repeat"/>
    <property type="match status" value="1"/>
</dbReference>
<dbReference type="SMART" id="SM00248">
    <property type="entry name" value="ANK"/>
    <property type="match status" value="4"/>
</dbReference>
<feature type="compositionally biased region" description="Polar residues" evidence="5">
    <location>
        <begin position="530"/>
        <end position="539"/>
    </location>
</feature>
<keyword evidence="9" id="KW-1185">Reference proteome</keyword>
<proteinExistence type="predicted"/>
<dbReference type="Pfam" id="PF13637">
    <property type="entry name" value="Ank_4"/>
    <property type="match status" value="1"/>
</dbReference>
<evidence type="ECO:0000259" key="6">
    <source>
        <dbReference type="PROSITE" id="PS51382"/>
    </source>
</evidence>
<dbReference type="EMBL" id="JAQQWL010000002">
    <property type="protein sequence ID" value="KAK8086558.1"/>
    <property type="molecule type" value="Genomic_DNA"/>
</dbReference>
<dbReference type="PROSITE" id="PS50297">
    <property type="entry name" value="ANK_REP_REGION"/>
    <property type="match status" value="2"/>
</dbReference>
<evidence type="ECO:0000313" key="8">
    <source>
        <dbReference type="EMBL" id="KAK8086558.1"/>
    </source>
</evidence>
<keyword evidence="2" id="KW-0378">Hydrolase</keyword>
<name>A0ABR1WTU7_9PEZI</name>
<dbReference type="PRINTS" id="PR01415">
    <property type="entry name" value="ANKYRIN"/>
</dbReference>
<protein>
    <submittedName>
        <fullName evidence="8">Glycerophosphocholine phosphodiesterase GDE1</fullName>
    </submittedName>
</protein>
<dbReference type="CDD" id="cd14484">
    <property type="entry name" value="SPX_GDE1_like"/>
    <property type="match status" value="1"/>
</dbReference>
<dbReference type="InterPro" id="IPR004331">
    <property type="entry name" value="SPX_dom"/>
</dbReference>
<evidence type="ECO:0000256" key="1">
    <source>
        <dbReference type="ARBA" id="ARBA00022737"/>
    </source>
</evidence>
<feature type="domain" description="GP-PDE" evidence="7">
    <location>
        <begin position="698"/>
        <end position="994"/>
    </location>
</feature>
<feature type="repeat" description="ANK" evidence="4">
    <location>
        <begin position="418"/>
        <end position="440"/>
    </location>
</feature>
<dbReference type="Gene3D" id="3.20.20.190">
    <property type="entry name" value="Phosphatidylinositol (PI) phosphodiesterase"/>
    <property type="match status" value="1"/>
</dbReference>
<evidence type="ECO:0000256" key="3">
    <source>
        <dbReference type="ARBA" id="ARBA00023043"/>
    </source>
</evidence>
<feature type="domain" description="SPX" evidence="6">
    <location>
        <begin position="1"/>
        <end position="152"/>
    </location>
</feature>
<sequence>SNLHLTIRHEVWQKSPEEPSPRVGGFLHQLQGPQEADQGGCCHGDGGENADLAEFFFALDRNLEDVDEFYNKKFAEAHRRVKLLQDRYGRGPEVIADLDDDEVEELMGALLELRNQLRNLQFFGDINRRGFVKITKKLDKKIPTNTTTQHRYITTKVDPKPFAKDHTAVRLVNEINKWLSVLGDSQNLDDSASERSARSARSLGRASVKAMLNIPQAVLEMVDQAIRSDDVAGLQKCLTDANLVNSEPASQAMLLNNLQRSISSRSKACIAYLLQQVKFLEEVDDLNERNCIHRLVIQIGRSKSADAGDTDSNTVSFLLVLTSIVTTQLLRVAQRTGSKRTYWARMMKLYRFLCGHPLTTKALLEGENWRGGSTPALRSRGDVSKSSVVLAIAVKSNFTNIVKMLVEAGVDINWQDETGETAMHIAARFGHVDIVKILLDGTDEQRVNLELAEKSFAWTPLHIAAVDGHLPVAQLLVEAGAEVNKMDSFGWTAKEHAALRGHMPIADLLLANMDPEMLGSGPDDPEPPSKNGTSPPETSSLDDRRSNGSTRTAEPVKSFGHRYLKDSSLVLVSLGSMDIRKNTEGVKLDRVPLAEAHNNQLDTALSVVISAQGATGDPTIIDLPVHDNISTEPILFHTQSISKVKIMFDIVPTYSGNEKHKVGRGSRSALLCDVCVPIMAANLEVIGTVNFNFLMSSTMVFGHRGLGKNVTTNKSLQLGENTIPSFIAAANLGANYVEFDVQLTKDHVPVIYHDFLVSETGIDAPVHTLTLEQFLHINPEAKPRRDGPEAAKKTMVERKIRKKGYKANSRGNFIQAPFATLEDLFRELPESVGFNIELKYPMLHESEEHEMDIYAVELNSFCDTVLAKVYDLAKTRNLIFSSFNPDICLCLSFKQPSIPIMFLTDAGCSPVGDIRASSLQEAVRFASRWNLLGIVSVSRPFVNSPRLVRVVKQSGLVCVSYGAQNNDPVLVQRQVKEGIDAVIVDNVLAIRKGLTKEDAAKSAQIMIDSTAVLKNAVAEVAG</sequence>
<dbReference type="Pfam" id="PF03105">
    <property type="entry name" value="SPX"/>
    <property type="match status" value="1"/>
</dbReference>
<dbReference type="GeneID" id="92086004"/>